<keyword evidence="3" id="KW-1185">Reference proteome</keyword>
<feature type="transmembrane region" description="Helical" evidence="1">
    <location>
        <begin position="24"/>
        <end position="41"/>
    </location>
</feature>
<feature type="transmembrane region" description="Helical" evidence="1">
    <location>
        <begin position="83"/>
        <end position="103"/>
    </location>
</feature>
<organism evidence="2 3">
    <name type="scientific">Arthrobacter cryoconiti</name>
    <dbReference type="NCBI Taxonomy" id="748907"/>
    <lineage>
        <taxon>Bacteria</taxon>
        <taxon>Bacillati</taxon>
        <taxon>Actinomycetota</taxon>
        <taxon>Actinomycetes</taxon>
        <taxon>Micrococcales</taxon>
        <taxon>Micrococcaceae</taxon>
        <taxon>Arthrobacter</taxon>
    </lineage>
</organism>
<evidence type="ECO:0000313" key="3">
    <source>
        <dbReference type="Proteomes" id="UP001595773"/>
    </source>
</evidence>
<feature type="transmembrane region" description="Helical" evidence="1">
    <location>
        <begin position="47"/>
        <end position="71"/>
    </location>
</feature>
<dbReference type="EMBL" id="JBHSCQ010000010">
    <property type="protein sequence ID" value="MFC4265792.1"/>
    <property type="molecule type" value="Genomic_DNA"/>
</dbReference>
<feature type="transmembrane region" description="Helical" evidence="1">
    <location>
        <begin position="167"/>
        <end position="186"/>
    </location>
</feature>
<dbReference type="Proteomes" id="UP001595773">
    <property type="component" value="Unassembled WGS sequence"/>
</dbReference>
<protein>
    <submittedName>
        <fullName evidence="2">Uncharacterized protein</fullName>
    </submittedName>
</protein>
<accession>A0ABV8R158</accession>
<keyword evidence="1" id="KW-0812">Transmembrane</keyword>
<feature type="transmembrane region" description="Helical" evidence="1">
    <location>
        <begin position="142"/>
        <end position="161"/>
    </location>
</feature>
<name>A0ABV8R158_9MICC</name>
<dbReference type="RefSeq" id="WP_230067417.1">
    <property type="nucleotide sequence ID" value="NZ_BAABLL010000004.1"/>
</dbReference>
<feature type="transmembrane region" description="Helical" evidence="1">
    <location>
        <begin position="115"/>
        <end position="135"/>
    </location>
</feature>
<keyword evidence="1" id="KW-0472">Membrane</keyword>
<sequence length="198" mass="21060">MNETDQGSLVIRARGIQRVWDPRVWGTFIGAAGATVFVTAYRGALPALWPVVSIIVWAVTLLAYLIAVFVIPRTFPKTSRVSARSGFIYLGSVVAMLLVIRLGTSLLENTGHAELRSALIVAAVGLHFLPFAAAFHTPMFTSLGVSMAVLGAIGLLLGWFWDPRAAAALAVISGVVMLGIIAADAVRTFQKPLPHPIG</sequence>
<proteinExistence type="predicted"/>
<evidence type="ECO:0000313" key="2">
    <source>
        <dbReference type="EMBL" id="MFC4265792.1"/>
    </source>
</evidence>
<keyword evidence="1" id="KW-1133">Transmembrane helix</keyword>
<comment type="caution">
    <text evidence="2">The sequence shown here is derived from an EMBL/GenBank/DDBJ whole genome shotgun (WGS) entry which is preliminary data.</text>
</comment>
<gene>
    <name evidence="2" type="ORF">ACFOW9_09290</name>
</gene>
<reference evidence="3" key="1">
    <citation type="journal article" date="2019" name="Int. J. Syst. Evol. Microbiol.">
        <title>The Global Catalogue of Microorganisms (GCM) 10K type strain sequencing project: providing services to taxonomists for standard genome sequencing and annotation.</title>
        <authorList>
            <consortium name="The Broad Institute Genomics Platform"/>
            <consortium name="The Broad Institute Genome Sequencing Center for Infectious Disease"/>
            <person name="Wu L."/>
            <person name="Ma J."/>
        </authorList>
    </citation>
    <scope>NUCLEOTIDE SEQUENCE [LARGE SCALE GENOMIC DNA]</scope>
    <source>
        <strain evidence="3">CGMCC 1.10698</strain>
    </source>
</reference>
<evidence type="ECO:0000256" key="1">
    <source>
        <dbReference type="SAM" id="Phobius"/>
    </source>
</evidence>